<reference evidence="20" key="1">
    <citation type="submission" date="2025-08" db="UniProtKB">
        <authorList>
            <consortium name="RefSeq"/>
        </authorList>
    </citation>
    <scope>IDENTIFICATION</scope>
</reference>
<evidence type="ECO:0000256" key="5">
    <source>
        <dbReference type="ARBA" id="ARBA00022448"/>
    </source>
</evidence>
<comment type="subunit">
    <text evidence="16">Complex I is composed of 45 different subunits. Interacts with BCAP31.</text>
</comment>
<dbReference type="InParanoid" id="A0A2I4CJN7"/>
<evidence type="ECO:0000256" key="15">
    <source>
        <dbReference type="ARBA" id="ARBA00031387"/>
    </source>
</evidence>
<dbReference type="PANTHER" id="PTHR13327">
    <property type="entry name" value="NADH-UBIQUINONE OXIDOREDUCTASE ESSS SUBUNIT, MITOCHONDRIAL PRECURSOR"/>
    <property type="match status" value="1"/>
</dbReference>
<keyword evidence="7 18" id="KW-0812">Transmembrane</keyword>
<dbReference type="RefSeq" id="XP_013880198.1">
    <property type="nucleotide sequence ID" value="XM_014024744.1"/>
</dbReference>
<evidence type="ECO:0000256" key="14">
    <source>
        <dbReference type="ARBA" id="ARBA00030753"/>
    </source>
</evidence>
<dbReference type="PANTHER" id="PTHR13327:SF0">
    <property type="entry name" value="NADH DEHYDROGENASE [UBIQUINONE] 1 BETA SUBCOMPLEX SUBUNIT 11, MITOCHONDRIAL"/>
    <property type="match status" value="1"/>
</dbReference>
<evidence type="ECO:0000256" key="9">
    <source>
        <dbReference type="ARBA" id="ARBA00022946"/>
    </source>
</evidence>
<keyword evidence="5" id="KW-0813">Transport</keyword>
<evidence type="ECO:0000313" key="19">
    <source>
        <dbReference type="Proteomes" id="UP000192220"/>
    </source>
</evidence>
<feature type="region of interest" description="Disordered" evidence="17">
    <location>
        <begin position="24"/>
        <end position="62"/>
    </location>
</feature>
<keyword evidence="9" id="KW-0809">Transit peptide</keyword>
<keyword evidence="11 18" id="KW-1133">Transmembrane helix</keyword>
<keyword evidence="13 18" id="KW-0472">Membrane</keyword>
<evidence type="ECO:0000256" key="12">
    <source>
        <dbReference type="ARBA" id="ARBA00023128"/>
    </source>
</evidence>
<keyword evidence="19" id="KW-1185">Reference proteome</keyword>
<evidence type="ECO:0000313" key="20">
    <source>
        <dbReference type="RefSeq" id="XP_013880198.1"/>
    </source>
</evidence>
<keyword evidence="6" id="KW-0679">Respiratory chain</keyword>
<dbReference type="STRING" id="52670.A0A2I4CJN7"/>
<evidence type="ECO:0000256" key="4">
    <source>
        <dbReference type="ARBA" id="ARBA00018632"/>
    </source>
</evidence>
<comment type="function">
    <text evidence="1">Accessory subunit of the mitochondrial membrane respiratory chain NADH dehydrogenase (Complex I), that is believed not to be involved in catalysis. Complex I functions in the transfer of electrons from NADH to the respiratory chain. The immediate electron acceptor for the enzyme is believed to be ubiquinone.</text>
</comment>
<accession>A0A2I4CJN7</accession>
<dbReference type="GO" id="GO:0005743">
    <property type="term" value="C:mitochondrial inner membrane"/>
    <property type="evidence" value="ECO:0007669"/>
    <property type="project" value="UniProtKB-SubCell"/>
</dbReference>
<evidence type="ECO:0000256" key="17">
    <source>
        <dbReference type="SAM" id="MobiDB-lite"/>
    </source>
</evidence>
<evidence type="ECO:0000256" key="11">
    <source>
        <dbReference type="ARBA" id="ARBA00022989"/>
    </source>
</evidence>
<evidence type="ECO:0000256" key="18">
    <source>
        <dbReference type="SAM" id="Phobius"/>
    </source>
</evidence>
<dbReference type="AlphaFoldDB" id="A0A2I4CJN7"/>
<evidence type="ECO:0000256" key="13">
    <source>
        <dbReference type="ARBA" id="ARBA00023136"/>
    </source>
</evidence>
<evidence type="ECO:0000256" key="10">
    <source>
        <dbReference type="ARBA" id="ARBA00022982"/>
    </source>
</evidence>
<dbReference type="Pfam" id="PF10183">
    <property type="entry name" value="ESSS"/>
    <property type="match status" value="1"/>
</dbReference>
<proteinExistence type="inferred from homology"/>
<comment type="subcellular location">
    <subcellularLocation>
        <location evidence="2">Mitochondrion inner membrane</location>
        <topology evidence="2">Single-pass membrane protein</topology>
    </subcellularLocation>
</comment>
<dbReference type="InterPro" id="IPR019329">
    <property type="entry name" value="NADH_UbQ_OxRdtase_ESSS_su"/>
</dbReference>
<keyword evidence="10" id="KW-0249">Electron transport</keyword>
<feature type="transmembrane region" description="Helical" evidence="18">
    <location>
        <begin position="78"/>
        <end position="99"/>
    </location>
</feature>
<evidence type="ECO:0000256" key="8">
    <source>
        <dbReference type="ARBA" id="ARBA00022792"/>
    </source>
</evidence>
<dbReference type="CTD" id="54539"/>
<sequence>MLSRLSRFGLALPRFFAVPPARFVSQSKPSGSAGSTAVTELYGPRQAPDHEEVNPYLKNPDYNGFSDDPEQDVWEMRLAFFMGISVCLVIGSTFVHYLPDPKMQQWSRREAERLIVLREKEGLPLINENYYDPSTIILPDPEDE</sequence>
<gene>
    <name evidence="20" type="primary">ndufb11</name>
</gene>
<comment type="similarity">
    <text evidence="3">Belongs to the complex I NDUFB11 subunit family.</text>
</comment>
<keyword evidence="8" id="KW-0999">Mitochondrion inner membrane</keyword>
<keyword evidence="12" id="KW-0496">Mitochondrion</keyword>
<name>A0A2I4CJN7_AUSLI</name>
<dbReference type="GeneID" id="106529345"/>
<protein>
    <recommendedName>
        <fullName evidence="4">NADH dehydrogenase [ubiquinone] 1 beta subcomplex subunit 11, mitochondrial</fullName>
    </recommendedName>
    <alternativeName>
        <fullName evidence="15">Complex I-ESSS</fullName>
    </alternativeName>
    <alternativeName>
        <fullName evidence="14">NADH-ubiquinone oxidoreductase ESSS subunit</fullName>
    </alternativeName>
</protein>
<dbReference type="OrthoDB" id="5917019at2759"/>
<evidence type="ECO:0000256" key="3">
    <source>
        <dbReference type="ARBA" id="ARBA00008915"/>
    </source>
</evidence>
<dbReference type="KEGG" id="alim:106529345"/>
<dbReference type="FunCoup" id="A0A2I4CJN7">
    <property type="interactions" value="1614"/>
</dbReference>
<feature type="compositionally biased region" description="Polar residues" evidence="17">
    <location>
        <begin position="24"/>
        <end position="38"/>
    </location>
</feature>
<evidence type="ECO:0000256" key="1">
    <source>
        <dbReference type="ARBA" id="ARBA00003195"/>
    </source>
</evidence>
<evidence type="ECO:0000256" key="7">
    <source>
        <dbReference type="ARBA" id="ARBA00022692"/>
    </source>
</evidence>
<organism evidence="19 20">
    <name type="scientific">Austrofundulus limnaeus</name>
    <name type="common">Annual killifish</name>
    <dbReference type="NCBI Taxonomy" id="52670"/>
    <lineage>
        <taxon>Eukaryota</taxon>
        <taxon>Metazoa</taxon>
        <taxon>Chordata</taxon>
        <taxon>Craniata</taxon>
        <taxon>Vertebrata</taxon>
        <taxon>Euteleostomi</taxon>
        <taxon>Actinopterygii</taxon>
        <taxon>Neopterygii</taxon>
        <taxon>Teleostei</taxon>
        <taxon>Neoteleostei</taxon>
        <taxon>Acanthomorphata</taxon>
        <taxon>Ovalentaria</taxon>
        <taxon>Atherinomorphae</taxon>
        <taxon>Cyprinodontiformes</taxon>
        <taxon>Rivulidae</taxon>
        <taxon>Austrofundulus</taxon>
    </lineage>
</organism>
<evidence type="ECO:0000256" key="6">
    <source>
        <dbReference type="ARBA" id="ARBA00022660"/>
    </source>
</evidence>
<dbReference type="Proteomes" id="UP000192220">
    <property type="component" value="Unplaced"/>
</dbReference>
<evidence type="ECO:0000256" key="16">
    <source>
        <dbReference type="ARBA" id="ARBA00046528"/>
    </source>
</evidence>
<evidence type="ECO:0000256" key="2">
    <source>
        <dbReference type="ARBA" id="ARBA00004434"/>
    </source>
</evidence>